<proteinExistence type="predicted"/>
<reference evidence="1" key="1">
    <citation type="submission" date="2014-11" db="EMBL/GenBank/DDBJ databases">
        <authorList>
            <person name="Amaro Gonzalez C."/>
        </authorList>
    </citation>
    <scope>NUCLEOTIDE SEQUENCE</scope>
</reference>
<dbReference type="EMBL" id="GBXM01032333">
    <property type="protein sequence ID" value="JAH76244.1"/>
    <property type="molecule type" value="Transcribed_RNA"/>
</dbReference>
<accession>A0A0E9VDS1</accession>
<sequence length="44" mass="5137">MPSKCFYSCQHHPIFSSKFKIFILLYDTEPPLLPDLTLLSDNVH</sequence>
<name>A0A0E9VDS1_ANGAN</name>
<protein>
    <submittedName>
        <fullName evidence="1">Uncharacterized protein</fullName>
    </submittedName>
</protein>
<evidence type="ECO:0000313" key="1">
    <source>
        <dbReference type="EMBL" id="JAH76244.1"/>
    </source>
</evidence>
<organism evidence="1">
    <name type="scientific">Anguilla anguilla</name>
    <name type="common">European freshwater eel</name>
    <name type="synonym">Muraena anguilla</name>
    <dbReference type="NCBI Taxonomy" id="7936"/>
    <lineage>
        <taxon>Eukaryota</taxon>
        <taxon>Metazoa</taxon>
        <taxon>Chordata</taxon>
        <taxon>Craniata</taxon>
        <taxon>Vertebrata</taxon>
        <taxon>Euteleostomi</taxon>
        <taxon>Actinopterygii</taxon>
        <taxon>Neopterygii</taxon>
        <taxon>Teleostei</taxon>
        <taxon>Anguilliformes</taxon>
        <taxon>Anguillidae</taxon>
        <taxon>Anguilla</taxon>
    </lineage>
</organism>
<reference evidence="1" key="2">
    <citation type="journal article" date="2015" name="Fish Shellfish Immunol.">
        <title>Early steps in the European eel (Anguilla anguilla)-Vibrio vulnificus interaction in the gills: Role of the RtxA13 toxin.</title>
        <authorList>
            <person name="Callol A."/>
            <person name="Pajuelo D."/>
            <person name="Ebbesson L."/>
            <person name="Teles M."/>
            <person name="MacKenzie S."/>
            <person name="Amaro C."/>
        </authorList>
    </citation>
    <scope>NUCLEOTIDE SEQUENCE</scope>
</reference>
<dbReference type="AlphaFoldDB" id="A0A0E9VDS1"/>